<keyword evidence="6" id="KW-0812">Transmembrane</keyword>
<evidence type="ECO:0000256" key="1">
    <source>
        <dbReference type="ARBA" id="ARBA00004651"/>
    </source>
</evidence>
<protein>
    <recommendedName>
        <fullName evidence="18">Very long-chain fatty acid transport protein</fullName>
    </recommendedName>
    <alternativeName>
        <fullName evidence="14">Long-chain-fatty-acid--CoA ligase</fullName>
    </alternativeName>
    <alternativeName>
        <fullName evidence="19">Very-long-chain acyl-CoA synthetase</fullName>
    </alternativeName>
</protein>
<comment type="similarity">
    <text evidence="2">Belongs to the ATP-dependent AMP-binding enzyme family.</text>
</comment>
<dbReference type="InterPro" id="IPR020845">
    <property type="entry name" value="AMP-binding_CS"/>
</dbReference>
<dbReference type="GO" id="GO:0044539">
    <property type="term" value="P:long-chain fatty acid import into cell"/>
    <property type="evidence" value="ECO:0007669"/>
    <property type="project" value="TreeGrafter"/>
</dbReference>
<dbReference type="Gene3D" id="3.40.50.12780">
    <property type="entry name" value="N-terminal domain of ligase-like"/>
    <property type="match status" value="1"/>
</dbReference>
<dbReference type="PANTHER" id="PTHR43107:SF15">
    <property type="entry name" value="FATTY ACID TRANSPORT PROTEIN 3, ISOFORM A"/>
    <property type="match status" value="1"/>
</dbReference>
<dbReference type="InterPro" id="IPR042099">
    <property type="entry name" value="ANL_N_sf"/>
</dbReference>
<comment type="catalytic activity">
    <reaction evidence="13">
        <text>a very long-chain fatty acid + ATP + CoA = a very long-chain fatty acyl-CoA + AMP + diphosphate</text>
        <dbReference type="Rhea" id="RHEA:54536"/>
        <dbReference type="ChEBI" id="CHEBI:30616"/>
        <dbReference type="ChEBI" id="CHEBI:33019"/>
        <dbReference type="ChEBI" id="CHEBI:57287"/>
        <dbReference type="ChEBI" id="CHEBI:58950"/>
        <dbReference type="ChEBI" id="CHEBI:138261"/>
        <dbReference type="ChEBI" id="CHEBI:456215"/>
    </reaction>
    <physiologicalReaction direction="left-to-right" evidence="13">
        <dbReference type="Rhea" id="RHEA:54537"/>
    </physiologicalReaction>
</comment>
<dbReference type="GO" id="GO:0005886">
    <property type="term" value="C:plasma membrane"/>
    <property type="evidence" value="ECO:0007669"/>
    <property type="project" value="UniProtKB-SubCell"/>
</dbReference>
<comment type="subcellular location">
    <subcellularLocation>
        <location evidence="1">Cell membrane</location>
        <topology evidence="1">Multi-pass membrane protein</topology>
    </subcellularLocation>
    <subcellularLocation>
        <location evidence="15">Peroxisome membrane</location>
    </subcellularLocation>
</comment>
<evidence type="ECO:0000313" key="22">
    <source>
        <dbReference type="Proteomes" id="UP000186922"/>
    </source>
</evidence>
<evidence type="ECO:0000256" key="11">
    <source>
        <dbReference type="ARBA" id="ARBA00023136"/>
    </source>
</evidence>
<dbReference type="InterPro" id="IPR000873">
    <property type="entry name" value="AMP-dep_synth/lig_dom"/>
</dbReference>
<comment type="function">
    <text evidence="17">Acyl-CoA synthetase required for both the import of long chain fatty acids (LCFAs) (C14-C18) and the activation very long chain fatty acids (VLCFAs) (C20-C26) by esterification of the fatty acids into metabolically active CoA-thioesters for subsequent degradation or incorporation into phospholipids. The transport and fatty acyl-CoA synthetase activities are genetically separable and are thus independent activities. Esterifies VLCFAs in the peroxisome matrix. The VLCFAs are actively transported into peroxisomes by a PXA1-PXA2 heterodimeric transporter in the peroxisomal membrane.</text>
</comment>
<evidence type="ECO:0000256" key="19">
    <source>
        <dbReference type="ARBA" id="ARBA00078285"/>
    </source>
</evidence>
<dbReference type="OrthoDB" id="288590at2759"/>
<evidence type="ECO:0000256" key="9">
    <source>
        <dbReference type="ARBA" id="ARBA00022989"/>
    </source>
</evidence>
<proteinExistence type="inferred from homology"/>
<evidence type="ECO:0000259" key="20">
    <source>
        <dbReference type="Pfam" id="PF00501"/>
    </source>
</evidence>
<feature type="domain" description="AMP-dependent synthetase/ligase" evidence="20">
    <location>
        <begin position="79"/>
        <end position="466"/>
    </location>
</feature>
<evidence type="ECO:0000256" key="2">
    <source>
        <dbReference type="ARBA" id="ARBA00006432"/>
    </source>
</evidence>
<evidence type="ECO:0000256" key="6">
    <source>
        <dbReference type="ARBA" id="ARBA00022692"/>
    </source>
</evidence>
<evidence type="ECO:0000313" key="21">
    <source>
        <dbReference type="EMBL" id="GAV04808.1"/>
    </source>
</evidence>
<evidence type="ECO:0000256" key="4">
    <source>
        <dbReference type="ARBA" id="ARBA00022475"/>
    </source>
</evidence>
<keyword evidence="3" id="KW-0813">Transport</keyword>
<evidence type="ECO:0000256" key="7">
    <source>
        <dbReference type="ARBA" id="ARBA00022741"/>
    </source>
</evidence>
<reference evidence="21 22" key="1">
    <citation type="journal article" date="2016" name="Nat. Commun.">
        <title>Extremotolerant tardigrade genome and improved radiotolerance of human cultured cells by tardigrade-unique protein.</title>
        <authorList>
            <person name="Hashimoto T."/>
            <person name="Horikawa D.D."/>
            <person name="Saito Y."/>
            <person name="Kuwahara H."/>
            <person name="Kozuka-Hata H."/>
            <person name="Shin-I T."/>
            <person name="Minakuchi Y."/>
            <person name="Ohishi K."/>
            <person name="Motoyama A."/>
            <person name="Aizu T."/>
            <person name="Enomoto A."/>
            <person name="Kondo K."/>
            <person name="Tanaka S."/>
            <person name="Hara Y."/>
            <person name="Koshikawa S."/>
            <person name="Sagara H."/>
            <person name="Miura T."/>
            <person name="Yokobori S."/>
            <person name="Miyagawa K."/>
            <person name="Suzuki Y."/>
            <person name="Kubo T."/>
            <person name="Oyama M."/>
            <person name="Kohara Y."/>
            <person name="Fujiyama A."/>
            <person name="Arakawa K."/>
            <person name="Katayama T."/>
            <person name="Toyoda A."/>
            <person name="Kunieda T."/>
        </authorList>
    </citation>
    <scope>NUCLEOTIDE SEQUENCE [LARGE SCALE GENOMIC DNA]</scope>
    <source>
        <strain evidence="21 22">YOKOZUNA-1</strain>
    </source>
</reference>
<dbReference type="Proteomes" id="UP000186922">
    <property type="component" value="Unassembled WGS sequence"/>
</dbReference>
<dbReference type="AlphaFoldDB" id="A0A1D1VYA6"/>
<dbReference type="GO" id="GO:0005524">
    <property type="term" value="F:ATP binding"/>
    <property type="evidence" value="ECO:0007669"/>
    <property type="project" value="UniProtKB-KW"/>
</dbReference>
<evidence type="ECO:0000256" key="15">
    <source>
        <dbReference type="ARBA" id="ARBA00046271"/>
    </source>
</evidence>
<evidence type="ECO:0000256" key="5">
    <source>
        <dbReference type="ARBA" id="ARBA00022598"/>
    </source>
</evidence>
<dbReference type="STRING" id="947166.A0A1D1VYA6"/>
<keyword evidence="8" id="KW-0067">ATP-binding</keyword>
<dbReference type="GO" id="GO:0004467">
    <property type="term" value="F:long-chain fatty acid-CoA ligase activity"/>
    <property type="evidence" value="ECO:0007669"/>
    <property type="project" value="TreeGrafter"/>
</dbReference>
<dbReference type="PROSITE" id="PS00455">
    <property type="entry name" value="AMP_BINDING"/>
    <property type="match status" value="1"/>
</dbReference>
<keyword evidence="4" id="KW-1003">Cell membrane</keyword>
<name>A0A1D1VYA6_RAMVA</name>
<dbReference type="Pfam" id="PF00501">
    <property type="entry name" value="AMP-binding"/>
    <property type="match status" value="1"/>
</dbReference>
<keyword evidence="12" id="KW-0576">Peroxisome</keyword>
<comment type="catalytic activity">
    <reaction evidence="16">
        <text>tetracosanoate + ATP + CoA = tetracosanoyl-CoA + AMP + diphosphate</text>
        <dbReference type="Rhea" id="RHEA:33639"/>
        <dbReference type="ChEBI" id="CHEBI:30616"/>
        <dbReference type="ChEBI" id="CHEBI:31014"/>
        <dbReference type="ChEBI" id="CHEBI:33019"/>
        <dbReference type="ChEBI" id="CHEBI:57287"/>
        <dbReference type="ChEBI" id="CHEBI:65052"/>
        <dbReference type="ChEBI" id="CHEBI:456215"/>
    </reaction>
    <physiologicalReaction direction="left-to-right" evidence="16">
        <dbReference type="Rhea" id="RHEA:33640"/>
    </physiologicalReaction>
</comment>
<gene>
    <name evidence="21" type="primary">RvY_15031-1</name>
    <name evidence="21" type="synonym">RvY_15031.1</name>
    <name evidence="21" type="ORF">RvY_15031</name>
</gene>
<comment type="caution">
    <text evidence="21">The sequence shown here is derived from an EMBL/GenBank/DDBJ whole genome shotgun (WGS) entry which is preliminary data.</text>
</comment>
<evidence type="ECO:0000256" key="3">
    <source>
        <dbReference type="ARBA" id="ARBA00022448"/>
    </source>
</evidence>
<dbReference type="GO" id="GO:0005324">
    <property type="term" value="F:long-chain fatty acid transmembrane transporter activity"/>
    <property type="evidence" value="ECO:0007669"/>
    <property type="project" value="TreeGrafter"/>
</dbReference>
<dbReference type="SUPFAM" id="SSF56801">
    <property type="entry name" value="Acetyl-CoA synthetase-like"/>
    <property type="match status" value="1"/>
</dbReference>
<evidence type="ECO:0000256" key="13">
    <source>
        <dbReference type="ARBA" id="ARBA00036527"/>
    </source>
</evidence>
<keyword evidence="7" id="KW-0547">Nucleotide-binding</keyword>
<dbReference type="NCBIfam" id="NF006134">
    <property type="entry name" value="PRK08279.1"/>
    <property type="match status" value="1"/>
</dbReference>
<keyword evidence="5" id="KW-0436">Ligase</keyword>
<keyword evidence="9" id="KW-1133">Transmembrane helix</keyword>
<accession>A0A1D1VYA6</accession>
<dbReference type="FunFam" id="3.40.50.12780:FF:000019">
    <property type="entry name" value="Long-chain fatty acid transporter"/>
    <property type="match status" value="1"/>
</dbReference>
<evidence type="ECO:0000256" key="17">
    <source>
        <dbReference type="ARBA" id="ARBA00060276"/>
    </source>
</evidence>
<dbReference type="GO" id="GO:0005778">
    <property type="term" value="C:peroxisomal membrane"/>
    <property type="evidence" value="ECO:0007669"/>
    <property type="project" value="UniProtKB-SubCell"/>
</dbReference>
<keyword evidence="11" id="KW-0472">Membrane</keyword>
<keyword evidence="22" id="KW-1185">Reference proteome</keyword>
<evidence type="ECO:0000256" key="10">
    <source>
        <dbReference type="ARBA" id="ARBA00023055"/>
    </source>
</evidence>
<dbReference type="Gene3D" id="3.30.300.30">
    <property type="match status" value="1"/>
</dbReference>
<evidence type="ECO:0000256" key="12">
    <source>
        <dbReference type="ARBA" id="ARBA00023140"/>
    </source>
</evidence>
<evidence type="ECO:0000256" key="14">
    <source>
        <dbReference type="ARBA" id="ARBA00041297"/>
    </source>
</evidence>
<evidence type="ECO:0000256" key="18">
    <source>
        <dbReference type="ARBA" id="ARBA00068795"/>
    </source>
</evidence>
<organism evidence="21 22">
    <name type="scientific">Ramazzottius varieornatus</name>
    <name type="common">Water bear</name>
    <name type="synonym">Tardigrade</name>
    <dbReference type="NCBI Taxonomy" id="947166"/>
    <lineage>
        <taxon>Eukaryota</taxon>
        <taxon>Metazoa</taxon>
        <taxon>Ecdysozoa</taxon>
        <taxon>Tardigrada</taxon>
        <taxon>Eutardigrada</taxon>
        <taxon>Parachela</taxon>
        <taxon>Hypsibioidea</taxon>
        <taxon>Ramazzottiidae</taxon>
        <taxon>Ramazzottius</taxon>
    </lineage>
</organism>
<dbReference type="EMBL" id="BDGG01000011">
    <property type="protein sequence ID" value="GAV04808.1"/>
    <property type="molecule type" value="Genomic_DNA"/>
</dbReference>
<keyword evidence="10" id="KW-0445">Lipid transport</keyword>
<sequence length="649" mass="72726">MLVLAISAAIAFLLLYTGSHLLLTLFLAFPILLYHFPHFFPGRLGQLGRRELRAAVGSSFVTTYAFLRSYQNISVADLFAQHARRRPDKVVLRYGDSSWTLQQIDHYANQVAHYFLDVEQLQRGDCVALVASSCPQYVAIWLGLNKIGCVTSLVNAGLKGQALHHAITCTNSKMVIVSADCLSNYLPILSDILANLTKSLVLHEEYPWTLPKDHAEYDLPSFDTAIATMPTSQPSVKNPPGHRDVLCYMFTSGTTGLPKPCIVTSQRAYIYALSHRFIVARMLNDDVLYCTLPLYHSSGGLVAIGQALFFGTTVVLRKSFSASHFWEDIRHYKCTVFHYVGELCRYLLAQPPSPLDKVHSLRLIYGVGLRPQIWTEFVERFDIPLVSECYGSTEGNVGFVNFDGKPGAIGFTSAMVEHYKQQYLIKVDLETNEALRDTNGLCIKCRPGEPGELVGKISQVNSFDGYLGKEDTRKKCLENVLEKGDRFFRTGDLLVKDKEGYVYFVDRLGDTFRWKGENVSTTEVEGTLSRLLDNRDVAVFGVDISGCEGKAGMACIAGNDAEVNLDEFSRNVEEQLASFARPLFLRFMSEIELTGTFKMRKGKLKEAGYDMGECGGDHLYVWHAQGPKSCYQPLTVHILQQIDSRTYRF</sequence>
<dbReference type="GO" id="GO:0005789">
    <property type="term" value="C:endoplasmic reticulum membrane"/>
    <property type="evidence" value="ECO:0007669"/>
    <property type="project" value="TreeGrafter"/>
</dbReference>
<evidence type="ECO:0000256" key="16">
    <source>
        <dbReference type="ARBA" id="ARBA00048666"/>
    </source>
</evidence>
<evidence type="ECO:0000256" key="8">
    <source>
        <dbReference type="ARBA" id="ARBA00022840"/>
    </source>
</evidence>
<dbReference type="PANTHER" id="PTHR43107">
    <property type="entry name" value="LONG-CHAIN FATTY ACID TRANSPORT PROTEIN"/>
    <property type="match status" value="1"/>
</dbReference>
<dbReference type="InterPro" id="IPR045851">
    <property type="entry name" value="AMP-bd_C_sf"/>
</dbReference>